<protein>
    <submittedName>
        <fullName evidence="2">Uncharacterized protein</fullName>
    </submittedName>
</protein>
<reference evidence="2 3" key="1">
    <citation type="submission" date="2013-01" db="EMBL/GenBank/DDBJ databases">
        <authorList>
            <person name="Harkins D.M."/>
            <person name="Durkin A.S."/>
            <person name="Brinkac L.M."/>
            <person name="Haft D.H."/>
            <person name="Selengut J.D."/>
            <person name="Sanka R."/>
            <person name="DePew J."/>
            <person name="Purushe J."/>
            <person name="Whelen A.C."/>
            <person name="Vinetz J.M."/>
            <person name="Sutton G.G."/>
            <person name="Nierman W.C."/>
            <person name="Fouts D.E."/>
        </authorList>
    </citation>
    <scope>NUCLEOTIDE SEQUENCE [LARGE SCALE GENOMIC DNA]</scope>
    <source>
        <strain evidence="2 3">2007001578</strain>
    </source>
</reference>
<dbReference type="EMBL" id="AHMH02000007">
    <property type="protein sequence ID" value="EMN02678.1"/>
    <property type="molecule type" value="Genomic_DNA"/>
</dbReference>
<organism evidence="2 3">
    <name type="scientific">Leptospira noguchii str. 2007001578</name>
    <dbReference type="NCBI Taxonomy" id="1049974"/>
    <lineage>
        <taxon>Bacteria</taxon>
        <taxon>Pseudomonadati</taxon>
        <taxon>Spirochaetota</taxon>
        <taxon>Spirochaetia</taxon>
        <taxon>Leptospirales</taxon>
        <taxon>Leptospiraceae</taxon>
        <taxon>Leptospira</taxon>
    </lineage>
</organism>
<dbReference type="RefSeq" id="WP_004426835.1">
    <property type="nucleotide sequence ID" value="NZ_AHMH02000007.1"/>
</dbReference>
<comment type="caution">
    <text evidence="2">The sequence shown here is derived from an EMBL/GenBank/DDBJ whole genome shotgun (WGS) entry which is preliminary data.</text>
</comment>
<keyword evidence="3" id="KW-1185">Reference proteome</keyword>
<accession>A0ABP2TH64</accession>
<evidence type="ECO:0000313" key="2">
    <source>
        <dbReference type="EMBL" id="EMN02678.1"/>
    </source>
</evidence>
<name>A0ABP2TH64_9LEPT</name>
<dbReference type="Proteomes" id="UP000012099">
    <property type="component" value="Unassembled WGS sequence"/>
</dbReference>
<evidence type="ECO:0000256" key="1">
    <source>
        <dbReference type="SAM" id="MobiDB-lite"/>
    </source>
</evidence>
<evidence type="ECO:0000313" key="3">
    <source>
        <dbReference type="Proteomes" id="UP000012099"/>
    </source>
</evidence>
<proteinExistence type="predicted"/>
<gene>
    <name evidence="2" type="ORF">LEP1GSC035_0247</name>
</gene>
<feature type="region of interest" description="Disordered" evidence="1">
    <location>
        <begin position="1"/>
        <end position="35"/>
    </location>
</feature>
<sequence>MNPKNRKSKTNSSKFPKKKPKKAAGKKKTTSPNLRKKTIKKIPLGTASRYVAEIRKELLALSATLCK</sequence>